<gene>
    <name evidence="11" type="primary">ccp_2</name>
    <name evidence="11" type="ORF">Pla108_10910</name>
</gene>
<dbReference type="PANTHER" id="PTHR30600">
    <property type="entry name" value="CYTOCHROME C PEROXIDASE-RELATED"/>
    <property type="match status" value="1"/>
</dbReference>
<keyword evidence="3 9" id="KW-0479">Metal-binding</keyword>
<evidence type="ECO:0000256" key="6">
    <source>
        <dbReference type="ARBA" id="ARBA00023002"/>
    </source>
</evidence>
<dbReference type="PROSITE" id="PS51007">
    <property type="entry name" value="CYTC"/>
    <property type="match status" value="1"/>
</dbReference>
<keyword evidence="11" id="KW-0575">Peroxidase</keyword>
<dbReference type="PIRSF" id="PIRSF000294">
    <property type="entry name" value="Cytochrome-c_peroxidase"/>
    <property type="match status" value="1"/>
</dbReference>
<sequence>MAAFRQPSDRVNFRHVASRTKSNYRGKPITPIEAPTGLDPKLVALGRRLFHDPRLSRDGTVSCASCHDLSQGGDDGQCFSIGVDGQPGDINAPTVFNSALNIAQFWDGRAANLRQQVDGPIHHPKEMASDWAEVLQRIGNDASLTAAFASAFGGPATAERVRIAIEAFETSLATLNAPFDGWLQGDDDAVSKEALEGFELFKRHGCISCHQGEAVGGNLFQRLGVMREYFVASRELRPSDLGRFNHTQREQDRHVFRVPSLRNVALTGPYFHDGSALNLEDAVHVMLHYQVGADEPDLAEIRKIVVFLNTLTGDTPKETL</sequence>
<feature type="binding site" description="covalent" evidence="8">
    <location>
        <position position="206"/>
    </location>
    <ligand>
        <name>heme c</name>
        <dbReference type="ChEBI" id="CHEBI:61717"/>
        <label>2</label>
    </ligand>
</feature>
<dbReference type="AlphaFoldDB" id="A0A5C6AL12"/>
<feature type="binding site" description="axial binding residue" evidence="9">
    <location>
        <position position="286"/>
    </location>
    <ligand>
        <name>heme c</name>
        <dbReference type="ChEBI" id="CHEBI:61717"/>
        <label>2</label>
    </ligand>
    <ligandPart>
        <name>Fe</name>
        <dbReference type="ChEBI" id="CHEBI:18248"/>
    </ligandPart>
</feature>
<comment type="cofactor">
    <cofactor evidence="8">
        <name>heme</name>
        <dbReference type="ChEBI" id="CHEBI:30413"/>
    </cofactor>
    <text evidence="8">Binds 2 heme groups.</text>
</comment>
<name>A0A5C6AL12_9BACT</name>
<evidence type="ECO:0000256" key="2">
    <source>
        <dbReference type="ARBA" id="ARBA00022617"/>
    </source>
</evidence>
<dbReference type="EMBL" id="SJPR01000001">
    <property type="protein sequence ID" value="TWU00147.1"/>
    <property type="molecule type" value="Genomic_DNA"/>
</dbReference>
<dbReference type="Pfam" id="PF03150">
    <property type="entry name" value="CCP_MauG"/>
    <property type="match status" value="1"/>
</dbReference>
<comment type="subcellular location">
    <subcellularLocation>
        <location evidence="1">Periplasm</location>
    </subcellularLocation>
</comment>
<feature type="binding site" description="covalent" evidence="8">
    <location>
        <position position="66"/>
    </location>
    <ligand>
        <name>heme c</name>
        <dbReference type="ChEBI" id="CHEBI:61717"/>
        <label>1</label>
    </ligand>
</feature>
<evidence type="ECO:0000259" key="10">
    <source>
        <dbReference type="PROSITE" id="PS51007"/>
    </source>
</evidence>
<evidence type="ECO:0000256" key="4">
    <source>
        <dbReference type="ARBA" id="ARBA00022729"/>
    </source>
</evidence>
<reference evidence="11 12" key="1">
    <citation type="submission" date="2019-02" db="EMBL/GenBank/DDBJ databases">
        <title>Deep-cultivation of Planctomycetes and their phenomic and genomic characterization uncovers novel biology.</title>
        <authorList>
            <person name="Wiegand S."/>
            <person name="Jogler M."/>
            <person name="Boedeker C."/>
            <person name="Pinto D."/>
            <person name="Vollmers J."/>
            <person name="Rivas-Marin E."/>
            <person name="Kohn T."/>
            <person name="Peeters S.H."/>
            <person name="Heuer A."/>
            <person name="Rast P."/>
            <person name="Oberbeckmann S."/>
            <person name="Bunk B."/>
            <person name="Jeske O."/>
            <person name="Meyerdierks A."/>
            <person name="Storesund J.E."/>
            <person name="Kallscheuer N."/>
            <person name="Luecker S."/>
            <person name="Lage O.M."/>
            <person name="Pohl T."/>
            <person name="Merkel B.J."/>
            <person name="Hornburger P."/>
            <person name="Mueller R.-W."/>
            <person name="Bruemmer F."/>
            <person name="Labrenz M."/>
            <person name="Spormann A.M."/>
            <person name="Op Den Camp H."/>
            <person name="Overmann J."/>
            <person name="Amann R."/>
            <person name="Jetten M.S.M."/>
            <person name="Mascher T."/>
            <person name="Medema M.H."/>
            <person name="Devos D.P."/>
            <person name="Kaster A.-K."/>
            <person name="Ovreas L."/>
            <person name="Rohde M."/>
            <person name="Galperin M.Y."/>
            <person name="Jogler C."/>
        </authorList>
    </citation>
    <scope>NUCLEOTIDE SEQUENCE [LARGE SCALE GENOMIC DNA]</scope>
    <source>
        <strain evidence="11 12">Pla108</strain>
    </source>
</reference>
<dbReference type="RefSeq" id="WP_197526263.1">
    <property type="nucleotide sequence ID" value="NZ_SJPR01000001.1"/>
</dbReference>
<feature type="binding site" description="covalent" evidence="8">
    <location>
        <position position="63"/>
    </location>
    <ligand>
        <name>heme c</name>
        <dbReference type="ChEBI" id="CHEBI:61717"/>
        <label>1</label>
    </ligand>
</feature>
<keyword evidence="6 11" id="KW-0560">Oxidoreductase</keyword>
<feature type="binding site" description="axial binding residue" evidence="9">
    <location>
        <position position="210"/>
    </location>
    <ligand>
        <name>heme c</name>
        <dbReference type="ChEBI" id="CHEBI:61717"/>
        <label>2</label>
    </ligand>
    <ligandPart>
        <name>Fe</name>
        <dbReference type="ChEBI" id="CHEBI:18248"/>
    </ligandPart>
</feature>
<comment type="caution">
    <text evidence="11">The sequence shown here is derived from an EMBL/GenBank/DDBJ whole genome shotgun (WGS) entry which is preliminary data.</text>
</comment>
<protein>
    <submittedName>
        <fullName evidence="11">Cytochrome c551 peroxidase</fullName>
        <ecNumber evidence="11">1.11.1.5</ecNumber>
    </submittedName>
</protein>
<dbReference type="EC" id="1.11.1.5" evidence="11"/>
<keyword evidence="5" id="KW-0574">Periplasm</keyword>
<keyword evidence="4" id="KW-0732">Signal</keyword>
<dbReference type="GO" id="GO:0020037">
    <property type="term" value="F:heme binding"/>
    <property type="evidence" value="ECO:0007669"/>
    <property type="project" value="InterPro"/>
</dbReference>
<dbReference type="Proteomes" id="UP000317421">
    <property type="component" value="Unassembled WGS sequence"/>
</dbReference>
<dbReference type="InterPro" id="IPR036909">
    <property type="entry name" value="Cyt_c-like_dom_sf"/>
</dbReference>
<keyword evidence="2 8" id="KW-0349">Heme</keyword>
<dbReference type="Gene3D" id="1.10.760.10">
    <property type="entry name" value="Cytochrome c-like domain"/>
    <property type="match status" value="2"/>
</dbReference>
<dbReference type="InterPro" id="IPR051395">
    <property type="entry name" value="Cytochrome_c_Peroxidase/MauG"/>
</dbReference>
<dbReference type="InterPro" id="IPR004852">
    <property type="entry name" value="Di-haem_cyt_c_peroxidsae"/>
</dbReference>
<keyword evidence="12" id="KW-1185">Reference proteome</keyword>
<evidence type="ECO:0000256" key="8">
    <source>
        <dbReference type="PIRSR" id="PIRSR000294-1"/>
    </source>
</evidence>
<feature type="binding site" description="covalent" evidence="8">
    <location>
        <position position="209"/>
    </location>
    <ligand>
        <name>heme c</name>
        <dbReference type="ChEBI" id="CHEBI:61717"/>
        <label>2</label>
    </ligand>
</feature>
<feature type="binding site" description="axial binding residue" evidence="9">
    <location>
        <position position="67"/>
    </location>
    <ligand>
        <name>heme c</name>
        <dbReference type="ChEBI" id="CHEBI:61717"/>
        <label>1</label>
    </ligand>
    <ligandPart>
        <name>Fe</name>
        <dbReference type="ChEBI" id="CHEBI:18248"/>
    </ligandPart>
</feature>
<proteinExistence type="predicted"/>
<dbReference type="PANTHER" id="PTHR30600:SF7">
    <property type="entry name" value="CYTOCHROME C PEROXIDASE-RELATED"/>
    <property type="match status" value="1"/>
</dbReference>
<accession>A0A5C6AL12</accession>
<evidence type="ECO:0000256" key="1">
    <source>
        <dbReference type="ARBA" id="ARBA00004418"/>
    </source>
</evidence>
<evidence type="ECO:0000256" key="7">
    <source>
        <dbReference type="ARBA" id="ARBA00023004"/>
    </source>
</evidence>
<comment type="PTM">
    <text evidence="8">Binds 2 heme groups per subunit.</text>
</comment>
<evidence type="ECO:0000256" key="3">
    <source>
        <dbReference type="ARBA" id="ARBA00022723"/>
    </source>
</evidence>
<evidence type="ECO:0000256" key="9">
    <source>
        <dbReference type="PIRSR" id="PIRSR000294-2"/>
    </source>
</evidence>
<dbReference type="GO" id="GO:0004130">
    <property type="term" value="F:cytochrome-c peroxidase activity"/>
    <property type="evidence" value="ECO:0007669"/>
    <property type="project" value="UniProtKB-EC"/>
</dbReference>
<organism evidence="11 12">
    <name type="scientific">Botrimarina colliarenosi</name>
    <dbReference type="NCBI Taxonomy" id="2528001"/>
    <lineage>
        <taxon>Bacteria</taxon>
        <taxon>Pseudomonadati</taxon>
        <taxon>Planctomycetota</taxon>
        <taxon>Planctomycetia</taxon>
        <taxon>Pirellulales</taxon>
        <taxon>Lacipirellulaceae</taxon>
        <taxon>Botrimarina</taxon>
    </lineage>
</organism>
<dbReference type="InterPro" id="IPR026259">
    <property type="entry name" value="MauG/Cytc_peroxidase"/>
</dbReference>
<evidence type="ECO:0000313" key="12">
    <source>
        <dbReference type="Proteomes" id="UP000317421"/>
    </source>
</evidence>
<dbReference type="GO" id="GO:0046872">
    <property type="term" value="F:metal ion binding"/>
    <property type="evidence" value="ECO:0007669"/>
    <property type="project" value="UniProtKB-KW"/>
</dbReference>
<dbReference type="GO" id="GO:0009055">
    <property type="term" value="F:electron transfer activity"/>
    <property type="evidence" value="ECO:0007669"/>
    <property type="project" value="InterPro"/>
</dbReference>
<dbReference type="GO" id="GO:0042597">
    <property type="term" value="C:periplasmic space"/>
    <property type="evidence" value="ECO:0007669"/>
    <property type="project" value="UniProtKB-SubCell"/>
</dbReference>
<dbReference type="SUPFAM" id="SSF46626">
    <property type="entry name" value="Cytochrome c"/>
    <property type="match status" value="2"/>
</dbReference>
<keyword evidence="7 9" id="KW-0408">Iron</keyword>
<evidence type="ECO:0000256" key="5">
    <source>
        <dbReference type="ARBA" id="ARBA00022764"/>
    </source>
</evidence>
<feature type="domain" description="Cytochrome c" evidence="10">
    <location>
        <begin position="192"/>
        <end position="312"/>
    </location>
</feature>
<evidence type="ECO:0000313" key="11">
    <source>
        <dbReference type="EMBL" id="TWU00147.1"/>
    </source>
</evidence>
<dbReference type="InterPro" id="IPR009056">
    <property type="entry name" value="Cyt_c-like_dom"/>
</dbReference>